<comment type="similarity">
    <text evidence="1">Belongs to the plant acyltransferase family.</text>
</comment>
<organism evidence="4 6">
    <name type="scientific">Artemisia annua</name>
    <name type="common">Sweet wormwood</name>
    <dbReference type="NCBI Taxonomy" id="35608"/>
    <lineage>
        <taxon>Eukaryota</taxon>
        <taxon>Viridiplantae</taxon>
        <taxon>Streptophyta</taxon>
        <taxon>Embryophyta</taxon>
        <taxon>Tracheophyta</taxon>
        <taxon>Spermatophyta</taxon>
        <taxon>Magnoliopsida</taxon>
        <taxon>eudicotyledons</taxon>
        <taxon>Gunneridae</taxon>
        <taxon>Pentapetalae</taxon>
        <taxon>asterids</taxon>
        <taxon>campanulids</taxon>
        <taxon>Asterales</taxon>
        <taxon>Asteraceae</taxon>
        <taxon>Asteroideae</taxon>
        <taxon>Anthemideae</taxon>
        <taxon>Artemisiinae</taxon>
        <taxon>Artemisia</taxon>
    </lineage>
</organism>
<keyword evidence="6" id="KW-1185">Reference proteome</keyword>
<evidence type="ECO:0000256" key="3">
    <source>
        <dbReference type="ARBA" id="ARBA00023315"/>
    </source>
</evidence>
<proteinExistence type="inferred from homology"/>
<dbReference type="EMBL" id="PKPP01026787">
    <property type="protein sequence ID" value="PWA29497.1"/>
    <property type="molecule type" value="Genomic_DNA"/>
</dbReference>
<gene>
    <name evidence="5" type="ORF">CTI12_AA095500</name>
    <name evidence="4" type="ORF">CTI12_AA626800</name>
</gene>
<evidence type="ECO:0000256" key="2">
    <source>
        <dbReference type="ARBA" id="ARBA00022679"/>
    </source>
</evidence>
<evidence type="ECO:0000313" key="6">
    <source>
        <dbReference type="Proteomes" id="UP000245207"/>
    </source>
</evidence>
<keyword evidence="2" id="KW-0808">Transferase</keyword>
<dbReference type="GO" id="GO:0016746">
    <property type="term" value="F:acyltransferase activity"/>
    <property type="evidence" value="ECO:0007669"/>
    <property type="project" value="UniProtKB-KW"/>
</dbReference>
<protein>
    <submittedName>
        <fullName evidence="4">Uncharacterized protein</fullName>
    </submittedName>
</protein>
<reference evidence="4 6" key="1">
    <citation type="journal article" date="2018" name="Mol. Plant">
        <title>The genome of Artemisia annua provides insight into the evolution of Asteraceae family and artemisinin biosynthesis.</title>
        <authorList>
            <person name="Shen Q."/>
            <person name="Zhang L."/>
            <person name="Liao Z."/>
            <person name="Wang S."/>
            <person name="Yan T."/>
            <person name="Shi P."/>
            <person name="Liu M."/>
            <person name="Fu X."/>
            <person name="Pan Q."/>
            <person name="Wang Y."/>
            <person name="Lv Z."/>
            <person name="Lu X."/>
            <person name="Zhang F."/>
            <person name="Jiang W."/>
            <person name="Ma Y."/>
            <person name="Chen M."/>
            <person name="Hao X."/>
            <person name="Li L."/>
            <person name="Tang Y."/>
            <person name="Lv G."/>
            <person name="Zhou Y."/>
            <person name="Sun X."/>
            <person name="Brodelius P.E."/>
            <person name="Rose J.K.C."/>
            <person name="Tang K."/>
        </authorList>
    </citation>
    <scope>NUCLEOTIDE SEQUENCE [LARGE SCALE GENOMIC DNA]</scope>
    <source>
        <strain evidence="6">cv. Huhao1</strain>
        <tissue evidence="4">Leaf</tissue>
    </source>
</reference>
<name>A0A2U1KA50_ARTAN</name>
<dbReference type="OrthoDB" id="1932220at2759"/>
<evidence type="ECO:0000313" key="5">
    <source>
        <dbReference type="EMBL" id="PWA91021.1"/>
    </source>
</evidence>
<dbReference type="Proteomes" id="UP000245207">
    <property type="component" value="Unassembled WGS sequence"/>
</dbReference>
<dbReference type="PANTHER" id="PTHR31623:SF110">
    <property type="entry name" value="VINORINE SYNTHASE-LIKE"/>
    <property type="match status" value="1"/>
</dbReference>
<dbReference type="EMBL" id="PKPP01000580">
    <property type="protein sequence ID" value="PWA91021.1"/>
    <property type="molecule type" value="Genomic_DNA"/>
</dbReference>
<sequence length="444" mass="49488">MEIEIISKESIKPSSPTPPDLKTFKLSILDQLFVIPYVPIVLYYPDRNGNNVFQALERSVVLKKSLSETLVQFYPLAGTIKSDFSIDCNDVGANYVLALVHSRLDDFLHHPDHRLIHKFLPFRPSFDESSGGARVLHVQVNIFRCGGITIGLCVSHKIVDAAALYTFLKGWANMACGAIEVVYPNLTAPSLFPATSFWMKEKSMDIAKSVLKQGKSCTKRFVFGSNAIATLKEEAHKNGVQQPTRVEVVSALIWKCAMATSKEACGFQKQSRLTHFVNLRRKLATTMSKDFICNMVWISSAVCLASCETTLHDLVEKVRKGISKIDPEFVKKAQGDEGYIEMQKSLEEQIGEIGAKGTIDNYNFTSWCKMGFHEIDFGWGNPSWVTGPVGDGVPVFMNLVTLMDTNCGEGIEAWVVLDEKEMEILQRNQEILTYASLDPSPLAK</sequence>
<dbReference type="Gene3D" id="3.30.559.10">
    <property type="entry name" value="Chloramphenicol acetyltransferase-like domain"/>
    <property type="match status" value="2"/>
</dbReference>
<dbReference type="InterPro" id="IPR023213">
    <property type="entry name" value="CAT-like_dom_sf"/>
</dbReference>
<comment type="caution">
    <text evidence="4">The sequence shown here is derived from an EMBL/GenBank/DDBJ whole genome shotgun (WGS) entry which is preliminary data.</text>
</comment>
<evidence type="ECO:0000256" key="1">
    <source>
        <dbReference type="ARBA" id="ARBA00009861"/>
    </source>
</evidence>
<evidence type="ECO:0000313" key="4">
    <source>
        <dbReference type="EMBL" id="PWA29497.1"/>
    </source>
</evidence>
<keyword evidence="3" id="KW-0012">Acyltransferase</keyword>
<dbReference type="PANTHER" id="PTHR31623">
    <property type="entry name" value="F21J9.9"/>
    <property type="match status" value="1"/>
</dbReference>
<dbReference type="Pfam" id="PF02458">
    <property type="entry name" value="Transferase"/>
    <property type="match status" value="1"/>
</dbReference>
<accession>A0A2U1KA50</accession>
<dbReference type="STRING" id="35608.A0A2U1KA50"/>
<dbReference type="AlphaFoldDB" id="A0A2U1KA50"/>